<dbReference type="Gene3D" id="1.10.3300.10">
    <property type="entry name" value="Jann2411-like domain"/>
    <property type="match status" value="1"/>
</dbReference>
<dbReference type="PANTHER" id="PTHR35525">
    <property type="entry name" value="BLL6575 PROTEIN"/>
    <property type="match status" value="1"/>
</dbReference>
<dbReference type="Pfam" id="PF07336">
    <property type="entry name" value="ABATE"/>
    <property type="match status" value="1"/>
</dbReference>
<dbReference type="SUPFAM" id="SSF160904">
    <property type="entry name" value="Jann2411-like"/>
    <property type="match status" value="1"/>
</dbReference>
<dbReference type="Pfam" id="PF11706">
    <property type="entry name" value="zf-CGNR"/>
    <property type="match status" value="1"/>
</dbReference>
<accession>A0ABU2ITB7</accession>
<proteinExistence type="predicted"/>
<dbReference type="RefSeq" id="WP_102140587.1">
    <property type="nucleotide sequence ID" value="NZ_CP031123.2"/>
</dbReference>
<keyword evidence="3" id="KW-1185">Reference proteome</keyword>
<dbReference type="InterPro" id="IPR010852">
    <property type="entry name" value="ABATE"/>
</dbReference>
<evidence type="ECO:0000313" key="3">
    <source>
        <dbReference type="Proteomes" id="UP001252207"/>
    </source>
</evidence>
<protein>
    <submittedName>
        <fullName evidence="2">CGNR zinc finger domain-containing protein</fullName>
    </submittedName>
</protein>
<dbReference type="GeneID" id="89488216"/>
<feature type="domain" description="Zinc finger CGNR" evidence="1">
    <location>
        <begin position="147"/>
        <end position="189"/>
    </location>
</feature>
<dbReference type="InterPro" id="IPR021005">
    <property type="entry name" value="Znf_CGNR"/>
</dbReference>
<comment type="caution">
    <text evidence="2">The sequence shown here is derived from an EMBL/GenBank/DDBJ whole genome shotgun (WGS) entry which is preliminary data.</text>
</comment>
<dbReference type="Proteomes" id="UP001252207">
    <property type="component" value="Unassembled WGS sequence"/>
</dbReference>
<dbReference type="EMBL" id="JANAVW010000001">
    <property type="protein sequence ID" value="MDT0131875.1"/>
    <property type="molecule type" value="Genomic_DNA"/>
</dbReference>
<gene>
    <name evidence="2" type="ORF">NLX89_00730</name>
</gene>
<name>A0ABU2ITB7_9GAMM</name>
<dbReference type="InterPro" id="IPR023286">
    <property type="entry name" value="ABATE_dom_sf"/>
</dbReference>
<evidence type="ECO:0000313" key="2">
    <source>
        <dbReference type="EMBL" id="MDT0131875.1"/>
    </source>
</evidence>
<reference evidence="2 3" key="1">
    <citation type="submission" date="2022-06" db="EMBL/GenBank/DDBJ databases">
        <title>Chromosome and plasmid sequencings of Enterobacteriales species co-exiting double carbapenemases.</title>
        <authorList>
            <person name="Fu Y."/>
        </authorList>
    </citation>
    <scope>NUCLEOTIDE SEQUENCE [LARGE SCALE GENOMIC DNA]</scope>
    <source>
        <strain evidence="2 3">21030615019</strain>
    </source>
</reference>
<dbReference type="PANTHER" id="PTHR35525:SF3">
    <property type="entry name" value="BLL6575 PROTEIN"/>
    <property type="match status" value="1"/>
</dbReference>
<sequence length="192" mass="22176">MPNTIQASPLFLSGNVALDFINTQYSENGIDKDVLANNQSVISWLEQVGQLKESPNVIPIDLMVISKQLRTELKNIIDQLLNGQPPKLSAFNHLLDEVQFLEQLDWDNDNKKFILLKKCRVKSSLSILEPVISSMLYLLTHENMQYIRQCEASDCVLYFLDLTKSHRRRWCSMSTCGNRMKVAAFRERKKKQ</sequence>
<organism evidence="2 3">
    <name type="scientific">Providencia huaxiensis</name>
    <dbReference type="NCBI Taxonomy" id="2027290"/>
    <lineage>
        <taxon>Bacteria</taxon>
        <taxon>Pseudomonadati</taxon>
        <taxon>Pseudomonadota</taxon>
        <taxon>Gammaproteobacteria</taxon>
        <taxon>Enterobacterales</taxon>
        <taxon>Morganellaceae</taxon>
        <taxon>Providencia</taxon>
    </lineage>
</organism>
<evidence type="ECO:0000259" key="1">
    <source>
        <dbReference type="Pfam" id="PF11706"/>
    </source>
</evidence>